<organism evidence="2 3">
    <name type="scientific">Gossypium schwendimanii</name>
    <name type="common">Cotton</name>
    <dbReference type="NCBI Taxonomy" id="34291"/>
    <lineage>
        <taxon>Eukaryota</taxon>
        <taxon>Viridiplantae</taxon>
        <taxon>Streptophyta</taxon>
        <taxon>Embryophyta</taxon>
        <taxon>Tracheophyta</taxon>
        <taxon>Spermatophyta</taxon>
        <taxon>Magnoliopsida</taxon>
        <taxon>eudicotyledons</taxon>
        <taxon>Gunneridae</taxon>
        <taxon>Pentapetalae</taxon>
        <taxon>rosids</taxon>
        <taxon>malvids</taxon>
        <taxon>Malvales</taxon>
        <taxon>Malvaceae</taxon>
        <taxon>Malvoideae</taxon>
        <taxon>Gossypium</taxon>
    </lineage>
</organism>
<comment type="caution">
    <text evidence="2">The sequence shown here is derived from an EMBL/GenBank/DDBJ whole genome shotgun (WGS) entry which is preliminary data.</text>
</comment>
<reference evidence="2 3" key="1">
    <citation type="journal article" date="2019" name="Genome Biol. Evol.">
        <title>Insights into the evolution of the New World diploid cottons (Gossypium, subgenus Houzingenia) based on genome sequencing.</title>
        <authorList>
            <person name="Grover C.E."/>
            <person name="Arick M.A. 2nd"/>
            <person name="Thrash A."/>
            <person name="Conover J.L."/>
            <person name="Sanders W.S."/>
            <person name="Peterson D.G."/>
            <person name="Frelichowski J.E."/>
            <person name="Scheffler J.A."/>
            <person name="Scheffler B.E."/>
            <person name="Wendel J.F."/>
        </authorList>
    </citation>
    <scope>NUCLEOTIDE SEQUENCE [LARGE SCALE GENOMIC DNA]</scope>
    <source>
        <strain evidence="2">1</strain>
        <tissue evidence="2">Leaf</tissue>
    </source>
</reference>
<evidence type="ECO:0000259" key="1">
    <source>
        <dbReference type="Pfam" id="PF24924"/>
    </source>
</evidence>
<dbReference type="Pfam" id="PF24924">
    <property type="entry name" value="DUF7745"/>
    <property type="match status" value="1"/>
</dbReference>
<sequence>MQQEKGDSLADGYVSELWDFTRISVTQNNLQDCFTFGKVDLVPTIEEYMALLRCSKFQIDKVYSKAVNVPTFLKNLMCITGMSEQWVAARIKQKGDSKCIPWRSLKDTILMHPDVRKRVDVFALSIYSLVVFPKALGHVDEAITDLFDQLDKRVTPISAILAETFKSLSACRKVGEGSFIGCAQLLLTWFHSHFWKVDKVSYRVFSENYSPLKEIVATPRRDDISEEKWIVILQNLQEEDIEWRALWLLPDEILYRCGNFNWVLYWEFGELLDMPHCWCYDSIGQGNLYRRPKE</sequence>
<protein>
    <recommendedName>
        <fullName evidence="1">DUF7745 domain-containing protein</fullName>
    </recommendedName>
</protein>
<dbReference type="OrthoDB" id="1430424at2759"/>
<keyword evidence="3" id="KW-1185">Reference proteome</keyword>
<feature type="domain" description="DUF7745" evidence="1">
    <location>
        <begin position="32"/>
        <end position="263"/>
    </location>
</feature>
<gene>
    <name evidence="2" type="ORF">Goshw_007719</name>
</gene>
<evidence type="ECO:0000313" key="2">
    <source>
        <dbReference type="EMBL" id="MBA0880055.1"/>
    </source>
</evidence>
<proteinExistence type="predicted"/>
<dbReference type="Proteomes" id="UP000593576">
    <property type="component" value="Unassembled WGS sequence"/>
</dbReference>
<dbReference type="InterPro" id="IPR056647">
    <property type="entry name" value="DUF7745"/>
</dbReference>
<evidence type="ECO:0000313" key="3">
    <source>
        <dbReference type="Proteomes" id="UP000593576"/>
    </source>
</evidence>
<dbReference type="EMBL" id="JABFAF010276818">
    <property type="protein sequence ID" value="MBA0880055.1"/>
    <property type="molecule type" value="Genomic_DNA"/>
</dbReference>
<accession>A0A7J9N9Q2</accession>
<dbReference type="AlphaFoldDB" id="A0A7J9N9Q2"/>
<dbReference type="PANTHER" id="PTHR48200">
    <property type="entry name" value="PROTEIN, PUTATIVE-RELATED"/>
    <property type="match status" value="1"/>
</dbReference>
<dbReference type="PANTHER" id="PTHR48200:SF1">
    <property type="entry name" value="AMINOTRANSFERASE-LIKE PLANT MOBILE DOMAIN-CONTAINING PROTEIN"/>
    <property type="match status" value="1"/>
</dbReference>
<name>A0A7J9N9Q2_GOSSC</name>